<dbReference type="EMBL" id="CP137852">
    <property type="protein sequence ID" value="WPB85552.1"/>
    <property type="molecule type" value="Genomic_DNA"/>
</dbReference>
<feature type="chain" id="PRO_5047077948" evidence="1">
    <location>
        <begin position="25"/>
        <end position="138"/>
    </location>
</feature>
<accession>A0ABZ0PJ99</accession>
<keyword evidence="3" id="KW-1185">Reference proteome</keyword>
<organism evidence="2 3">
    <name type="scientific">Sediminicoccus rosea</name>
    <dbReference type="NCBI Taxonomy" id="1225128"/>
    <lineage>
        <taxon>Bacteria</taxon>
        <taxon>Pseudomonadati</taxon>
        <taxon>Pseudomonadota</taxon>
        <taxon>Alphaproteobacteria</taxon>
        <taxon>Acetobacterales</taxon>
        <taxon>Roseomonadaceae</taxon>
        <taxon>Sediminicoccus</taxon>
    </lineage>
</organism>
<protein>
    <submittedName>
        <fullName evidence="2">Uncharacterized protein</fullName>
    </submittedName>
</protein>
<sequence length="138" mass="14344">MRKHLFTGLAAAAIGILPLGEASAQGNSYCNGMVQAASFYSTTHATPTRSTVSYFVIIQSMVEQSLQIEVTFRDTRNIVIPGGGGPHGRRLGPWGTSQPIQIGVATLANPSGTGGLNVPHDLAAGTTVTCRVLHRSGA</sequence>
<evidence type="ECO:0000313" key="2">
    <source>
        <dbReference type="EMBL" id="WPB85552.1"/>
    </source>
</evidence>
<dbReference type="Proteomes" id="UP001305521">
    <property type="component" value="Chromosome"/>
</dbReference>
<keyword evidence="1" id="KW-0732">Signal</keyword>
<evidence type="ECO:0000256" key="1">
    <source>
        <dbReference type="SAM" id="SignalP"/>
    </source>
</evidence>
<dbReference type="RefSeq" id="WP_318649523.1">
    <property type="nucleotide sequence ID" value="NZ_CP137852.1"/>
</dbReference>
<gene>
    <name evidence="2" type="ORF">R9Z33_01465</name>
</gene>
<evidence type="ECO:0000313" key="3">
    <source>
        <dbReference type="Proteomes" id="UP001305521"/>
    </source>
</evidence>
<reference evidence="2 3" key="1">
    <citation type="submission" date="2023-11" db="EMBL/GenBank/DDBJ databases">
        <title>Arctic aerobic anoxygenic photoheterotroph Sediminicoccus rosea KRV36 adapts its photosynthesis to long days of polar summer.</title>
        <authorList>
            <person name="Tomasch J."/>
            <person name="Kopejtka K."/>
            <person name="Bily T."/>
            <person name="Gardiner A.T."/>
            <person name="Gardian Z."/>
            <person name="Shivaramu S."/>
            <person name="Koblizek M."/>
            <person name="Engelhardt F."/>
            <person name="Kaftan D."/>
        </authorList>
    </citation>
    <scope>NUCLEOTIDE SEQUENCE [LARGE SCALE GENOMIC DNA]</scope>
    <source>
        <strain evidence="2 3">R-30</strain>
    </source>
</reference>
<proteinExistence type="predicted"/>
<feature type="signal peptide" evidence="1">
    <location>
        <begin position="1"/>
        <end position="24"/>
    </location>
</feature>
<name>A0ABZ0PJ99_9PROT</name>